<dbReference type="PROSITE" id="PS50866">
    <property type="entry name" value="GOLD"/>
    <property type="match status" value="1"/>
</dbReference>
<keyword evidence="4 8" id="KW-0732">Signal</keyword>
<dbReference type="OMA" id="GATCAWQ"/>
<comment type="subcellular location">
    <subcellularLocation>
        <location evidence="1 7">Membrane</location>
        <topology evidence="1 7">Single-pass type I membrane protein</topology>
    </subcellularLocation>
</comment>
<proteinExistence type="inferred from homology"/>
<accession>A0A1U7LIF2</accession>
<evidence type="ECO:0000256" key="7">
    <source>
        <dbReference type="RuleBase" id="RU003827"/>
    </source>
</evidence>
<gene>
    <name evidence="10" type="ORF">NEOLI_001771</name>
</gene>
<dbReference type="STRING" id="1198029.A0A1U7LIF2"/>
<feature type="domain" description="GOLD" evidence="9">
    <location>
        <begin position="25"/>
        <end position="121"/>
    </location>
</feature>
<comment type="caution">
    <text evidence="10">The sequence shown here is derived from an EMBL/GenBank/DDBJ whole genome shotgun (WGS) entry which is preliminary data.</text>
</comment>
<comment type="similarity">
    <text evidence="2 7">Belongs to the EMP24/GP25L family.</text>
</comment>
<feature type="chain" id="PRO_5012437112" evidence="8">
    <location>
        <begin position="16"/>
        <end position="211"/>
    </location>
</feature>
<sequence>MLLISLSALFLPVTSLYFYLEGSDKRCFLEELPKDTLMTGKIRAEEYNSDQNAYVVNPQLGIQITVDETFDNDHRVVNQRAQSEGRFTFTAAESGEHRICFQTNAGGGWFTSSHVKLHLDLATGDTSSIDSKSDEKYKDLLQRISDLNSRLHDIRREQLFQRDREADFRNISENVNTRVIRWTVIQFLVLGATCAWQLSHLTTFFTKQKLV</sequence>
<organism evidence="10 11">
    <name type="scientific">Neolecta irregularis (strain DAH-3)</name>
    <dbReference type="NCBI Taxonomy" id="1198029"/>
    <lineage>
        <taxon>Eukaryota</taxon>
        <taxon>Fungi</taxon>
        <taxon>Dikarya</taxon>
        <taxon>Ascomycota</taxon>
        <taxon>Taphrinomycotina</taxon>
        <taxon>Neolectales</taxon>
        <taxon>Neolectaceae</taxon>
        <taxon>Neolecta</taxon>
    </lineage>
</organism>
<dbReference type="InterPro" id="IPR015720">
    <property type="entry name" value="Emp24-like"/>
</dbReference>
<dbReference type="AlphaFoldDB" id="A0A1U7LIF2"/>
<dbReference type="OrthoDB" id="3427at2759"/>
<keyword evidence="5" id="KW-1133">Transmembrane helix</keyword>
<keyword evidence="11" id="KW-1185">Reference proteome</keyword>
<evidence type="ECO:0000259" key="9">
    <source>
        <dbReference type="PROSITE" id="PS50866"/>
    </source>
</evidence>
<dbReference type="GO" id="GO:0016020">
    <property type="term" value="C:membrane"/>
    <property type="evidence" value="ECO:0007669"/>
    <property type="project" value="UniProtKB-SubCell"/>
</dbReference>
<keyword evidence="3 7" id="KW-0812">Transmembrane</keyword>
<dbReference type="Pfam" id="PF01105">
    <property type="entry name" value="EMP24_GP25L"/>
    <property type="match status" value="1"/>
</dbReference>
<keyword evidence="6" id="KW-0472">Membrane</keyword>
<dbReference type="EMBL" id="LXFE01003343">
    <property type="protein sequence ID" value="OLL22424.1"/>
    <property type="molecule type" value="Genomic_DNA"/>
</dbReference>
<evidence type="ECO:0000256" key="1">
    <source>
        <dbReference type="ARBA" id="ARBA00004479"/>
    </source>
</evidence>
<feature type="signal peptide" evidence="8">
    <location>
        <begin position="1"/>
        <end position="15"/>
    </location>
</feature>
<dbReference type="PANTHER" id="PTHR22811">
    <property type="entry name" value="TRANSMEMBRANE EMP24 DOMAIN-CONTAINING PROTEIN"/>
    <property type="match status" value="1"/>
</dbReference>
<evidence type="ECO:0000256" key="4">
    <source>
        <dbReference type="ARBA" id="ARBA00022729"/>
    </source>
</evidence>
<evidence type="ECO:0000313" key="10">
    <source>
        <dbReference type="EMBL" id="OLL22424.1"/>
    </source>
</evidence>
<evidence type="ECO:0000256" key="2">
    <source>
        <dbReference type="ARBA" id="ARBA00007104"/>
    </source>
</evidence>
<dbReference type="Proteomes" id="UP000186594">
    <property type="component" value="Unassembled WGS sequence"/>
</dbReference>
<evidence type="ECO:0000256" key="6">
    <source>
        <dbReference type="ARBA" id="ARBA00023136"/>
    </source>
</evidence>
<reference evidence="10 11" key="1">
    <citation type="submission" date="2016-04" db="EMBL/GenBank/DDBJ databases">
        <title>Evolutionary innovation and constraint leading to complex multicellularity in the Ascomycota.</title>
        <authorList>
            <person name="Cisse O."/>
            <person name="Nguyen A."/>
            <person name="Hewitt D.A."/>
            <person name="Jedd G."/>
            <person name="Stajich J.E."/>
        </authorList>
    </citation>
    <scope>NUCLEOTIDE SEQUENCE [LARGE SCALE GENOMIC DNA]</scope>
    <source>
        <strain evidence="10 11">DAH-3</strain>
    </source>
</reference>
<evidence type="ECO:0000256" key="5">
    <source>
        <dbReference type="ARBA" id="ARBA00022989"/>
    </source>
</evidence>
<protein>
    <submittedName>
        <fullName evidence="10">Putative membrane protein</fullName>
    </submittedName>
</protein>
<name>A0A1U7LIF2_NEOID</name>
<evidence type="ECO:0000313" key="11">
    <source>
        <dbReference type="Proteomes" id="UP000186594"/>
    </source>
</evidence>
<dbReference type="SMART" id="SM01190">
    <property type="entry name" value="EMP24_GP25L"/>
    <property type="match status" value="1"/>
</dbReference>
<dbReference type="InterPro" id="IPR009038">
    <property type="entry name" value="GOLD_dom"/>
</dbReference>
<evidence type="ECO:0000256" key="3">
    <source>
        <dbReference type="ARBA" id="ARBA00022692"/>
    </source>
</evidence>
<evidence type="ECO:0000256" key="8">
    <source>
        <dbReference type="SAM" id="SignalP"/>
    </source>
</evidence>